<comment type="caution">
    <text evidence="1">The sequence shown here is derived from an EMBL/GenBank/DDBJ whole genome shotgun (WGS) entry which is preliminary data.</text>
</comment>
<organism evidence="1 2">
    <name type="scientific">Youngiibacter fragilis 232.1</name>
    <dbReference type="NCBI Taxonomy" id="994573"/>
    <lineage>
        <taxon>Bacteria</taxon>
        <taxon>Bacillati</taxon>
        <taxon>Bacillota</taxon>
        <taxon>Clostridia</taxon>
        <taxon>Eubacteriales</taxon>
        <taxon>Clostridiaceae</taxon>
        <taxon>Youngiibacter</taxon>
    </lineage>
</organism>
<dbReference type="OrthoDB" id="9790372at2"/>
<dbReference type="EMBL" id="AXUN02000046">
    <property type="protein sequence ID" value="ETA82024.1"/>
    <property type="molecule type" value="Genomic_DNA"/>
</dbReference>
<name>V7I9M1_9CLOT</name>
<dbReference type="PANTHER" id="PTHR34374">
    <property type="entry name" value="LARGE RIBOSOMAL RNA SUBUNIT ACCUMULATION PROTEIN YCED HOMOLOG 1, CHLOROPLASTIC"/>
    <property type="match status" value="1"/>
</dbReference>
<keyword evidence="1" id="KW-0238">DNA-binding</keyword>
<evidence type="ECO:0000313" key="2">
    <source>
        <dbReference type="Proteomes" id="UP000017747"/>
    </source>
</evidence>
<keyword evidence="2" id="KW-1185">Reference proteome</keyword>
<dbReference type="GO" id="GO:0003677">
    <property type="term" value="F:DNA binding"/>
    <property type="evidence" value="ECO:0007669"/>
    <property type="project" value="UniProtKB-KW"/>
</dbReference>
<reference evidence="1 2" key="1">
    <citation type="journal article" date="2014" name="Genome Announc.">
        <title>Genome Sequence of Youngiibacter fragilis, the Type Strain of the Genus Youngiibacter.</title>
        <authorList>
            <person name="Wawrik C.B."/>
            <person name="Callaghan A.V."/>
            <person name="Stamps B.W."/>
            <person name="Wawrik B."/>
        </authorList>
    </citation>
    <scope>NUCLEOTIDE SEQUENCE [LARGE SCALE GENOMIC DNA]</scope>
    <source>
        <strain evidence="1 2">232.1</strain>
    </source>
</reference>
<dbReference type="AlphaFoldDB" id="V7I9M1"/>
<dbReference type="InterPro" id="IPR003772">
    <property type="entry name" value="YceD"/>
</dbReference>
<dbReference type="Pfam" id="PF02620">
    <property type="entry name" value="YceD"/>
    <property type="match status" value="1"/>
</dbReference>
<dbReference type="eggNOG" id="COG1399">
    <property type="taxonomic scope" value="Bacteria"/>
</dbReference>
<proteinExistence type="predicted"/>
<dbReference type="Proteomes" id="UP000017747">
    <property type="component" value="Unassembled WGS sequence"/>
</dbReference>
<sequence>MLISLRDINKTGITRIVEFAISASQLVFNNEEIRTLEPIKVTGTVDVAEGVAAVKLTATTRLSETCSRCLEEFERDLVVEIDEKIAEGGEEEEGLVPVQEGGFIDLRDVVLNSIYISMPIKVLCKEDCKGLCQSCGTNLNVSECDCASIDEDPRLSALKDIFKEV</sequence>
<dbReference type="PATRIC" id="fig|994573.3.peg.647"/>
<dbReference type="PANTHER" id="PTHR34374:SF1">
    <property type="entry name" value="LARGE RIBOSOMAL RNA SUBUNIT ACCUMULATION PROTEIN YCED HOMOLOG 1, CHLOROPLASTIC"/>
    <property type="match status" value="1"/>
</dbReference>
<protein>
    <submittedName>
        <fullName evidence="1">DNA-binding protein</fullName>
    </submittedName>
</protein>
<dbReference type="RefSeq" id="WP_023387848.1">
    <property type="nucleotide sequence ID" value="NZ_AXUN02000046.1"/>
</dbReference>
<accession>V7I9M1</accession>
<gene>
    <name evidence="1" type="ORF">T472_0203425</name>
</gene>
<dbReference type="STRING" id="994573.T472_0203425"/>
<evidence type="ECO:0000313" key="1">
    <source>
        <dbReference type="EMBL" id="ETA82024.1"/>
    </source>
</evidence>